<organism evidence="1">
    <name type="scientific">marine metagenome</name>
    <dbReference type="NCBI Taxonomy" id="408172"/>
    <lineage>
        <taxon>unclassified sequences</taxon>
        <taxon>metagenomes</taxon>
        <taxon>ecological metagenomes</taxon>
    </lineage>
</organism>
<name>A0A381S809_9ZZZZ</name>
<proteinExistence type="predicted"/>
<gene>
    <name evidence="1" type="ORF">METZ01_LOCUS53086</name>
</gene>
<evidence type="ECO:0008006" key="2">
    <source>
        <dbReference type="Google" id="ProtNLM"/>
    </source>
</evidence>
<dbReference type="Gene3D" id="2.40.160.60">
    <property type="entry name" value="Outer membrane protein transport protein (OMPP1/FadL/TodX)"/>
    <property type="match status" value="1"/>
</dbReference>
<dbReference type="AlphaFoldDB" id="A0A381S809"/>
<sequence length="266" mass="29749">MGGAATSLVDDGNAVFWNVAGITSIDRFHFSVSHNDWLVNSKIQTAVLAKRFKDNVFAVNLISFRVESFEETTIQEPYGTGRMVNAGDDLFGLAYGRNFTDKLSLGIQLKYVNEILDDYSFSNVMVDVGSLYKTGFRNLALAFVFQHFGPDISPVNKKFRSPLLFKIGASDYLFKSNTSMLILGLDLVHPIDGEEFINVGLEGSVLNTLKLRIGNQYNRDLLNFSYGLGLNEIKMFGGTVFSMDYSFSTLNNIFSDIHRITFGIKF</sequence>
<protein>
    <recommendedName>
        <fullName evidence="2">PorV/PorQ family protein</fullName>
    </recommendedName>
</protein>
<evidence type="ECO:0000313" key="1">
    <source>
        <dbReference type="EMBL" id="SVA00232.1"/>
    </source>
</evidence>
<dbReference type="EMBL" id="UINC01002780">
    <property type="protein sequence ID" value="SVA00232.1"/>
    <property type="molecule type" value="Genomic_DNA"/>
</dbReference>
<accession>A0A381S809</accession>
<dbReference type="NCBIfam" id="NF033709">
    <property type="entry name" value="PorV_fam"/>
    <property type="match status" value="1"/>
</dbReference>
<reference evidence="1" key="1">
    <citation type="submission" date="2018-05" db="EMBL/GenBank/DDBJ databases">
        <authorList>
            <person name="Lanie J.A."/>
            <person name="Ng W.-L."/>
            <person name="Kazmierczak K.M."/>
            <person name="Andrzejewski T.M."/>
            <person name="Davidsen T.M."/>
            <person name="Wayne K.J."/>
            <person name="Tettelin H."/>
            <person name="Glass J.I."/>
            <person name="Rusch D."/>
            <person name="Podicherti R."/>
            <person name="Tsui H.-C.T."/>
            <person name="Winkler M.E."/>
        </authorList>
    </citation>
    <scope>NUCLEOTIDE SEQUENCE</scope>
</reference>